<keyword evidence="2" id="KW-1185">Reference proteome</keyword>
<protein>
    <submittedName>
        <fullName evidence="1">Uncharacterized protein</fullName>
    </submittedName>
</protein>
<dbReference type="EMBL" id="CM042059">
    <property type="protein sequence ID" value="KAI3680795.1"/>
    <property type="molecule type" value="Genomic_DNA"/>
</dbReference>
<evidence type="ECO:0000313" key="2">
    <source>
        <dbReference type="Proteomes" id="UP001055879"/>
    </source>
</evidence>
<organism evidence="1 2">
    <name type="scientific">Arctium lappa</name>
    <name type="common">Greater burdock</name>
    <name type="synonym">Lappa major</name>
    <dbReference type="NCBI Taxonomy" id="4217"/>
    <lineage>
        <taxon>Eukaryota</taxon>
        <taxon>Viridiplantae</taxon>
        <taxon>Streptophyta</taxon>
        <taxon>Embryophyta</taxon>
        <taxon>Tracheophyta</taxon>
        <taxon>Spermatophyta</taxon>
        <taxon>Magnoliopsida</taxon>
        <taxon>eudicotyledons</taxon>
        <taxon>Gunneridae</taxon>
        <taxon>Pentapetalae</taxon>
        <taxon>asterids</taxon>
        <taxon>campanulids</taxon>
        <taxon>Asterales</taxon>
        <taxon>Asteraceae</taxon>
        <taxon>Carduoideae</taxon>
        <taxon>Cardueae</taxon>
        <taxon>Arctiinae</taxon>
        <taxon>Arctium</taxon>
    </lineage>
</organism>
<reference evidence="2" key="1">
    <citation type="journal article" date="2022" name="Mol. Ecol. Resour.">
        <title>The genomes of chicory, endive, great burdock and yacon provide insights into Asteraceae palaeo-polyploidization history and plant inulin production.</title>
        <authorList>
            <person name="Fan W."/>
            <person name="Wang S."/>
            <person name="Wang H."/>
            <person name="Wang A."/>
            <person name="Jiang F."/>
            <person name="Liu H."/>
            <person name="Zhao H."/>
            <person name="Xu D."/>
            <person name="Zhang Y."/>
        </authorList>
    </citation>
    <scope>NUCLEOTIDE SEQUENCE [LARGE SCALE GENOMIC DNA]</scope>
    <source>
        <strain evidence="2">cv. Niubang</strain>
    </source>
</reference>
<comment type="caution">
    <text evidence="1">The sequence shown here is derived from an EMBL/GenBank/DDBJ whole genome shotgun (WGS) entry which is preliminary data.</text>
</comment>
<dbReference type="Proteomes" id="UP001055879">
    <property type="component" value="Linkage Group LG13"/>
</dbReference>
<name>A0ACB8Y668_ARCLA</name>
<gene>
    <name evidence="1" type="ORF">L6452_35571</name>
</gene>
<reference evidence="1 2" key="2">
    <citation type="journal article" date="2022" name="Mol. Ecol. Resour.">
        <title>The genomes of chicory, endive, great burdock and yacon provide insights into Asteraceae paleo-polyploidization history and plant inulin production.</title>
        <authorList>
            <person name="Fan W."/>
            <person name="Wang S."/>
            <person name="Wang H."/>
            <person name="Wang A."/>
            <person name="Jiang F."/>
            <person name="Liu H."/>
            <person name="Zhao H."/>
            <person name="Xu D."/>
            <person name="Zhang Y."/>
        </authorList>
    </citation>
    <scope>NUCLEOTIDE SEQUENCE [LARGE SCALE GENOMIC DNA]</scope>
    <source>
        <strain evidence="2">cv. Niubang</strain>
    </source>
</reference>
<accession>A0ACB8Y668</accession>
<sequence>MYGYQSWQCSSSSFFLWSFDLKILSFHSPIAVKLLQSTHLLSLSTKSFSFSLSHTHTFTLKHALPYSLSSHLWLQLSESLLFRYSRGV</sequence>
<proteinExistence type="predicted"/>
<evidence type="ECO:0000313" key="1">
    <source>
        <dbReference type="EMBL" id="KAI3680795.1"/>
    </source>
</evidence>